<dbReference type="RefSeq" id="WP_091047606.1">
    <property type="nucleotide sequence ID" value="NZ_FMCV01000014.1"/>
</dbReference>
<organism evidence="2 3">
    <name type="scientific">Micromonospora marina</name>
    <dbReference type="NCBI Taxonomy" id="307120"/>
    <lineage>
        <taxon>Bacteria</taxon>
        <taxon>Bacillati</taxon>
        <taxon>Actinomycetota</taxon>
        <taxon>Actinomycetes</taxon>
        <taxon>Micromonosporales</taxon>
        <taxon>Micromonosporaceae</taxon>
        <taxon>Micromonospora</taxon>
    </lineage>
</organism>
<keyword evidence="3" id="KW-1185">Reference proteome</keyword>
<dbReference type="AlphaFoldDB" id="A0A1C4Z6C8"/>
<feature type="region of interest" description="Disordered" evidence="1">
    <location>
        <begin position="48"/>
        <end position="76"/>
    </location>
</feature>
<evidence type="ECO:0000313" key="2">
    <source>
        <dbReference type="EMBL" id="SCF28141.1"/>
    </source>
</evidence>
<sequence length="76" mass="8034">MSTKLPSRLVRLLTGLALCGVSVALMVRADLGLASWNVLHQGLADRTGLPMGRPPQLSNLDHLTGPVHRPARTGGD</sequence>
<proteinExistence type="predicted"/>
<evidence type="ECO:0000256" key="1">
    <source>
        <dbReference type="SAM" id="MobiDB-lite"/>
    </source>
</evidence>
<reference evidence="3" key="1">
    <citation type="submission" date="2016-06" db="EMBL/GenBank/DDBJ databases">
        <authorList>
            <person name="Varghese N."/>
        </authorList>
    </citation>
    <scope>NUCLEOTIDE SEQUENCE [LARGE SCALE GENOMIC DNA]</scope>
    <source>
        <strain evidence="3">DSM 45555</strain>
    </source>
</reference>
<name>A0A1C4Z6C8_9ACTN</name>
<evidence type="ECO:0000313" key="3">
    <source>
        <dbReference type="Proteomes" id="UP000198551"/>
    </source>
</evidence>
<dbReference type="EMBL" id="FMCV01000014">
    <property type="protein sequence ID" value="SCF28141.1"/>
    <property type="molecule type" value="Genomic_DNA"/>
</dbReference>
<protein>
    <submittedName>
        <fullName evidence="2">Uncharacterized protein</fullName>
    </submittedName>
</protein>
<gene>
    <name evidence="2" type="ORF">GA0070215_114128</name>
</gene>
<dbReference type="Proteomes" id="UP000198551">
    <property type="component" value="Unassembled WGS sequence"/>
</dbReference>
<accession>A0A1C4Z6C8</accession>